<sequence>MITKTKVTIKIKDNGEKLVDIRKYCPGIKIALDDRRMRVEKTAFVREGVAKMLALAQKHLPAGWNFVIRDAWRPRFVQVDTYYSFIPMFQRQHPEWSQKRVLEEVDKYVAGWKGEAASGHMTGGAVDLRLVDKRGRRIPMRSKKLSYQENALPLCDKLSANLKKNREIFFTVMKKAGFTACHNEFWHWSYGDHRWARIEGKKQAIYGVIDKNFYDSESCPCGSGQKFAGCHGKNTIKR</sequence>
<dbReference type="SUPFAM" id="SSF55166">
    <property type="entry name" value="Hedgehog/DD-peptidase"/>
    <property type="match status" value="1"/>
</dbReference>
<keyword evidence="8" id="KW-0961">Cell wall biogenesis/degradation</keyword>
<dbReference type="InterPro" id="IPR000755">
    <property type="entry name" value="A_A_dipeptidase"/>
</dbReference>
<dbReference type="InterPro" id="IPR009045">
    <property type="entry name" value="Zn_M74/Hedgehog-like"/>
</dbReference>
<evidence type="ECO:0000256" key="3">
    <source>
        <dbReference type="ARBA" id="ARBA00022723"/>
    </source>
</evidence>
<dbReference type="GO" id="GO:0071555">
    <property type="term" value="P:cell wall organization"/>
    <property type="evidence" value="ECO:0007669"/>
    <property type="project" value="UniProtKB-KW"/>
</dbReference>
<keyword evidence="2" id="KW-0645">Protease</keyword>
<evidence type="ECO:0000256" key="4">
    <source>
        <dbReference type="ARBA" id="ARBA00022801"/>
    </source>
</evidence>
<keyword evidence="7" id="KW-0482">Metalloprotease</keyword>
<comment type="catalytic activity">
    <reaction evidence="1">
        <text>D-alanyl-D-alanine + H2O = 2 D-alanine</text>
        <dbReference type="Rhea" id="RHEA:20661"/>
        <dbReference type="ChEBI" id="CHEBI:15377"/>
        <dbReference type="ChEBI" id="CHEBI:57416"/>
        <dbReference type="ChEBI" id="CHEBI:57822"/>
        <dbReference type="EC" id="3.4.13.22"/>
    </reaction>
</comment>
<evidence type="ECO:0000256" key="5">
    <source>
        <dbReference type="ARBA" id="ARBA00022833"/>
    </source>
</evidence>
<dbReference type="GO" id="GO:0046872">
    <property type="term" value="F:metal ion binding"/>
    <property type="evidence" value="ECO:0007669"/>
    <property type="project" value="UniProtKB-KW"/>
</dbReference>
<dbReference type="GO" id="GO:0006508">
    <property type="term" value="P:proteolysis"/>
    <property type="evidence" value="ECO:0007669"/>
    <property type="project" value="UniProtKB-KW"/>
</dbReference>
<evidence type="ECO:0000256" key="6">
    <source>
        <dbReference type="ARBA" id="ARBA00022997"/>
    </source>
</evidence>
<evidence type="ECO:0000313" key="10">
    <source>
        <dbReference type="Proteomes" id="UP000177140"/>
    </source>
</evidence>
<gene>
    <name evidence="9" type="ORF">A2556_00070</name>
</gene>
<dbReference type="Pfam" id="PF02810">
    <property type="entry name" value="SEC-C"/>
    <property type="match status" value="1"/>
</dbReference>
<dbReference type="AlphaFoldDB" id="A0A1G2QPU3"/>
<dbReference type="PANTHER" id="PTHR43126">
    <property type="entry name" value="D-ALANYL-D-ALANINE DIPEPTIDASE"/>
    <property type="match status" value="1"/>
</dbReference>
<dbReference type="Pfam" id="PF01427">
    <property type="entry name" value="Peptidase_M15"/>
    <property type="match status" value="1"/>
</dbReference>
<organism evidence="9 10">
    <name type="scientific">Candidatus Vogelbacteria bacterium RIFOXYD2_FULL_44_9</name>
    <dbReference type="NCBI Taxonomy" id="1802441"/>
    <lineage>
        <taxon>Bacteria</taxon>
        <taxon>Candidatus Vogeliibacteriota</taxon>
    </lineage>
</organism>
<dbReference type="Proteomes" id="UP000177140">
    <property type="component" value="Unassembled WGS sequence"/>
</dbReference>
<keyword evidence="4" id="KW-0378">Hydrolase</keyword>
<keyword evidence="5" id="KW-0862">Zinc</keyword>
<accession>A0A1G2QPU3</accession>
<proteinExistence type="predicted"/>
<dbReference type="GO" id="GO:0160237">
    <property type="term" value="F:D-Ala-D-Ala dipeptidase activity"/>
    <property type="evidence" value="ECO:0007669"/>
    <property type="project" value="UniProtKB-EC"/>
</dbReference>
<keyword evidence="3" id="KW-0479">Metal-binding</keyword>
<dbReference type="PANTHER" id="PTHR43126:SF2">
    <property type="entry name" value="D-ALANYL-D-ALANINE DIPEPTIDASE"/>
    <property type="match status" value="1"/>
</dbReference>
<dbReference type="EMBL" id="MHTM01000024">
    <property type="protein sequence ID" value="OHA62012.1"/>
    <property type="molecule type" value="Genomic_DNA"/>
</dbReference>
<evidence type="ECO:0000256" key="8">
    <source>
        <dbReference type="ARBA" id="ARBA00023316"/>
    </source>
</evidence>
<name>A0A1G2QPU3_9BACT</name>
<dbReference type="InterPro" id="IPR004027">
    <property type="entry name" value="SEC_C_motif"/>
</dbReference>
<reference evidence="9 10" key="1">
    <citation type="journal article" date="2016" name="Nat. Commun.">
        <title>Thousands of microbial genomes shed light on interconnected biogeochemical processes in an aquifer system.</title>
        <authorList>
            <person name="Anantharaman K."/>
            <person name="Brown C.T."/>
            <person name="Hug L.A."/>
            <person name="Sharon I."/>
            <person name="Castelle C.J."/>
            <person name="Probst A.J."/>
            <person name="Thomas B.C."/>
            <person name="Singh A."/>
            <person name="Wilkins M.J."/>
            <person name="Karaoz U."/>
            <person name="Brodie E.L."/>
            <person name="Williams K.H."/>
            <person name="Hubbard S.S."/>
            <person name="Banfield J.F."/>
        </authorList>
    </citation>
    <scope>NUCLEOTIDE SEQUENCE [LARGE SCALE GENOMIC DNA]</scope>
</reference>
<evidence type="ECO:0000256" key="2">
    <source>
        <dbReference type="ARBA" id="ARBA00022670"/>
    </source>
</evidence>
<evidence type="ECO:0008006" key="11">
    <source>
        <dbReference type="Google" id="ProtNLM"/>
    </source>
</evidence>
<comment type="caution">
    <text evidence="9">The sequence shown here is derived from an EMBL/GenBank/DDBJ whole genome shotgun (WGS) entry which is preliminary data.</text>
</comment>
<evidence type="ECO:0000256" key="7">
    <source>
        <dbReference type="ARBA" id="ARBA00023049"/>
    </source>
</evidence>
<evidence type="ECO:0000313" key="9">
    <source>
        <dbReference type="EMBL" id="OHA62012.1"/>
    </source>
</evidence>
<dbReference type="SUPFAM" id="SSF103642">
    <property type="entry name" value="Sec-C motif"/>
    <property type="match status" value="1"/>
</dbReference>
<protein>
    <recommendedName>
        <fullName evidence="11">D-alanyl-D-alanine dipeptidase</fullName>
    </recommendedName>
</protein>
<dbReference type="Gene3D" id="3.30.1380.10">
    <property type="match status" value="1"/>
</dbReference>
<dbReference type="GO" id="GO:0008237">
    <property type="term" value="F:metallopeptidase activity"/>
    <property type="evidence" value="ECO:0007669"/>
    <property type="project" value="UniProtKB-KW"/>
</dbReference>
<evidence type="ECO:0000256" key="1">
    <source>
        <dbReference type="ARBA" id="ARBA00001362"/>
    </source>
</evidence>
<keyword evidence="6" id="KW-0224">Dipeptidase</keyword>